<keyword evidence="4" id="KW-1185">Reference proteome</keyword>
<dbReference type="Gene3D" id="3.40.50.720">
    <property type="entry name" value="NAD(P)-binding Rossmann-like Domain"/>
    <property type="match status" value="1"/>
</dbReference>
<evidence type="ECO:0000313" key="3">
    <source>
        <dbReference type="EMBL" id="ETO29126.1"/>
    </source>
</evidence>
<evidence type="ECO:0000256" key="1">
    <source>
        <dbReference type="ARBA" id="ARBA00006484"/>
    </source>
</evidence>
<evidence type="ECO:0000256" key="2">
    <source>
        <dbReference type="SAM" id="Phobius"/>
    </source>
</evidence>
<dbReference type="PANTHER" id="PTHR42760:SF122">
    <property type="entry name" value="NAD(P)-BINDING PROTEIN"/>
    <property type="match status" value="1"/>
</dbReference>
<dbReference type="CDD" id="cd05233">
    <property type="entry name" value="SDR_c"/>
    <property type="match status" value="1"/>
</dbReference>
<dbReference type="SUPFAM" id="SSF51735">
    <property type="entry name" value="NAD(P)-binding Rossmann-fold domains"/>
    <property type="match status" value="1"/>
</dbReference>
<dbReference type="EMBL" id="ASPP01006241">
    <property type="protein sequence ID" value="ETO29126.1"/>
    <property type="molecule type" value="Genomic_DNA"/>
</dbReference>
<dbReference type="GO" id="GO:0006633">
    <property type="term" value="P:fatty acid biosynthetic process"/>
    <property type="evidence" value="ECO:0007669"/>
    <property type="project" value="TreeGrafter"/>
</dbReference>
<dbReference type="InterPro" id="IPR002347">
    <property type="entry name" value="SDR_fam"/>
</dbReference>
<dbReference type="PRINTS" id="PR00081">
    <property type="entry name" value="GDHRDH"/>
</dbReference>
<name>X6NSY2_RETFI</name>
<keyword evidence="2" id="KW-0472">Membrane</keyword>
<sequence>MVARSIENLKAIQSRANKPENCVVIGCDLSDEQSTMKCIQEILNLKLTIHLLVNNAGTAQVAKASLQTCDLESWNWHHNLLLKSPYLLTKHLFPLFSRRNIEKSKTQQTSTNGTDTGDYTSIVNIGSIHGIQALPSMMAYSVNKAGLAHLTRLNAVALGKYGIRVNCIQLIHCIKIFYLRRGKEQKKKTYTQICGIKEKDLVGMNSIIADKYYPIGRLGTVDDIIEYIMFLSDSKKSGWITGSKPMTLVFIEKIALFIQIANVNFLTCFAAFTHFLVFTVQREPKLLQKQNFFISCQKL</sequence>
<keyword evidence="2" id="KW-0812">Transmembrane</keyword>
<dbReference type="InterPro" id="IPR036291">
    <property type="entry name" value="NAD(P)-bd_dom_sf"/>
</dbReference>
<dbReference type="AlphaFoldDB" id="X6NSY2"/>
<reference evidence="3 4" key="1">
    <citation type="journal article" date="2013" name="Curr. Biol.">
        <title>The Genome of the Foraminiferan Reticulomyxa filosa.</title>
        <authorList>
            <person name="Glockner G."/>
            <person name="Hulsmann N."/>
            <person name="Schleicher M."/>
            <person name="Noegel A.A."/>
            <person name="Eichinger L."/>
            <person name="Gallinger C."/>
            <person name="Pawlowski J."/>
            <person name="Sierra R."/>
            <person name="Euteneuer U."/>
            <person name="Pillet L."/>
            <person name="Moustafa A."/>
            <person name="Platzer M."/>
            <person name="Groth M."/>
            <person name="Szafranski K."/>
            <person name="Schliwa M."/>
        </authorList>
    </citation>
    <scope>NUCLEOTIDE SEQUENCE [LARGE SCALE GENOMIC DNA]</scope>
</reference>
<dbReference type="Proteomes" id="UP000023152">
    <property type="component" value="Unassembled WGS sequence"/>
</dbReference>
<accession>X6NSY2</accession>
<dbReference type="GO" id="GO:0048038">
    <property type="term" value="F:quinone binding"/>
    <property type="evidence" value="ECO:0007669"/>
    <property type="project" value="TreeGrafter"/>
</dbReference>
<organism evidence="3 4">
    <name type="scientific">Reticulomyxa filosa</name>
    <dbReference type="NCBI Taxonomy" id="46433"/>
    <lineage>
        <taxon>Eukaryota</taxon>
        <taxon>Sar</taxon>
        <taxon>Rhizaria</taxon>
        <taxon>Retaria</taxon>
        <taxon>Foraminifera</taxon>
        <taxon>Monothalamids</taxon>
        <taxon>Reticulomyxidae</taxon>
        <taxon>Reticulomyxa</taxon>
    </lineage>
</organism>
<dbReference type="GO" id="GO:0016616">
    <property type="term" value="F:oxidoreductase activity, acting on the CH-OH group of donors, NAD or NADP as acceptor"/>
    <property type="evidence" value="ECO:0007669"/>
    <property type="project" value="TreeGrafter"/>
</dbReference>
<dbReference type="PANTHER" id="PTHR42760">
    <property type="entry name" value="SHORT-CHAIN DEHYDROGENASES/REDUCTASES FAMILY MEMBER"/>
    <property type="match status" value="1"/>
</dbReference>
<evidence type="ECO:0000313" key="4">
    <source>
        <dbReference type="Proteomes" id="UP000023152"/>
    </source>
</evidence>
<dbReference type="PRINTS" id="PR00080">
    <property type="entry name" value="SDRFAMILY"/>
</dbReference>
<dbReference type="Pfam" id="PF13561">
    <property type="entry name" value="adh_short_C2"/>
    <property type="match status" value="1"/>
</dbReference>
<dbReference type="OrthoDB" id="1669814at2759"/>
<protein>
    <submittedName>
        <fullName evidence="3">Short-chain dehydrogenase/reductase SDR</fullName>
    </submittedName>
</protein>
<comment type="caution">
    <text evidence="3">The sequence shown here is derived from an EMBL/GenBank/DDBJ whole genome shotgun (WGS) entry which is preliminary data.</text>
</comment>
<feature type="transmembrane region" description="Helical" evidence="2">
    <location>
        <begin position="254"/>
        <end position="280"/>
    </location>
</feature>
<keyword evidence="2" id="KW-1133">Transmembrane helix</keyword>
<proteinExistence type="inferred from homology"/>
<comment type="similarity">
    <text evidence="1">Belongs to the short-chain dehydrogenases/reductases (SDR) family.</text>
</comment>
<gene>
    <name evidence="3" type="ORF">RFI_07998</name>
</gene>